<organism evidence="2 3">
    <name type="scientific">Enemella evansiae</name>
    <dbReference type="NCBI Taxonomy" id="2016499"/>
    <lineage>
        <taxon>Bacteria</taxon>
        <taxon>Bacillati</taxon>
        <taxon>Actinomycetota</taxon>
        <taxon>Actinomycetes</taxon>
        <taxon>Propionibacteriales</taxon>
        <taxon>Propionibacteriaceae</taxon>
        <taxon>Enemella</taxon>
    </lineage>
</organism>
<dbReference type="RefSeq" id="WP_094405318.1">
    <property type="nucleotide sequence ID" value="NZ_NMVO01000012.1"/>
</dbReference>
<accession>A0A255GJ44</accession>
<dbReference type="InterPro" id="IPR017517">
    <property type="entry name" value="Maleyloyr_isom"/>
</dbReference>
<dbReference type="AlphaFoldDB" id="A0A255GJ44"/>
<dbReference type="InterPro" id="IPR034660">
    <property type="entry name" value="DinB/YfiT-like"/>
</dbReference>
<keyword evidence="3" id="KW-1185">Reference proteome</keyword>
<dbReference type="Proteomes" id="UP000215896">
    <property type="component" value="Unassembled WGS sequence"/>
</dbReference>
<name>A0A255GJ44_9ACTN</name>
<dbReference type="InterPro" id="IPR024344">
    <property type="entry name" value="MDMPI_metal-binding"/>
</dbReference>
<gene>
    <name evidence="2" type="ORF">CGZ94_08195</name>
</gene>
<evidence type="ECO:0000313" key="2">
    <source>
        <dbReference type="EMBL" id="OYO14556.1"/>
    </source>
</evidence>
<reference evidence="2 3" key="1">
    <citation type="submission" date="2017-07" db="EMBL/GenBank/DDBJ databases">
        <title>Draft whole genome sequences of clinical Proprionibacteriaceae strains.</title>
        <authorList>
            <person name="Bernier A.-M."/>
            <person name="Bernard K."/>
            <person name="Domingo M.-C."/>
        </authorList>
    </citation>
    <scope>NUCLEOTIDE SEQUENCE [LARGE SCALE GENOMIC DNA]</scope>
    <source>
        <strain evidence="2 3">NML 030167</strain>
    </source>
</reference>
<dbReference type="GO" id="GO:0046872">
    <property type="term" value="F:metal ion binding"/>
    <property type="evidence" value="ECO:0007669"/>
    <property type="project" value="InterPro"/>
</dbReference>
<evidence type="ECO:0000313" key="3">
    <source>
        <dbReference type="Proteomes" id="UP000215896"/>
    </source>
</evidence>
<protein>
    <recommendedName>
        <fullName evidence="1">Mycothiol-dependent maleylpyruvate isomerase metal-binding domain-containing protein</fullName>
    </recommendedName>
</protein>
<evidence type="ECO:0000259" key="1">
    <source>
        <dbReference type="Pfam" id="PF11716"/>
    </source>
</evidence>
<sequence length="212" mass="22924">MDDDALFELATRNRLLAAEMFAGLSADQWATPSLCAGWTVREVAAHLVPPADGISVWSLLGTVVRYRGDLNRMVDETTREEARRPTSELVQNLRDRAGVRLKPPVTGAAGPATDTVIHLRDAARPLGLAVTPTDDDWQATLDFLVSRPARRGFLPRDRLIGLRLVTDDGAWSSGMGTPISGSPEALAMAISGRTIYLTELTGPGVAILRNRL</sequence>
<dbReference type="OrthoDB" id="5178565at2"/>
<dbReference type="NCBIfam" id="TIGR03083">
    <property type="entry name" value="maleylpyruvate isomerase family mycothiol-dependent enzyme"/>
    <property type="match status" value="1"/>
</dbReference>
<dbReference type="EMBL" id="NMVO01000012">
    <property type="protein sequence ID" value="OYO14556.1"/>
    <property type="molecule type" value="Genomic_DNA"/>
</dbReference>
<proteinExistence type="predicted"/>
<dbReference type="SUPFAM" id="SSF109854">
    <property type="entry name" value="DinB/YfiT-like putative metalloenzymes"/>
    <property type="match status" value="1"/>
</dbReference>
<dbReference type="Gene3D" id="1.20.120.450">
    <property type="entry name" value="dinb family like domain"/>
    <property type="match status" value="1"/>
</dbReference>
<feature type="domain" description="Mycothiol-dependent maleylpyruvate isomerase metal-binding" evidence="1">
    <location>
        <begin position="19"/>
        <end position="99"/>
    </location>
</feature>
<comment type="caution">
    <text evidence="2">The sequence shown here is derived from an EMBL/GenBank/DDBJ whole genome shotgun (WGS) entry which is preliminary data.</text>
</comment>
<dbReference type="Pfam" id="PF11716">
    <property type="entry name" value="MDMPI_N"/>
    <property type="match status" value="1"/>
</dbReference>